<evidence type="ECO:0000313" key="4">
    <source>
        <dbReference type="Proteomes" id="UP001501414"/>
    </source>
</evidence>
<keyword evidence="2" id="KW-0472">Membrane</keyword>
<feature type="region of interest" description="Disordered" evidence="1">
    <location>
        <begin position="101"/>
        <end position="125"/>
    </location>
</feature>
<protein>
    <recommendedName>
        <fullName evidence="5">Secreted protein</fullName>
    </recommendedName>
</protein>
<accession>A0ABN1YBX8</accession>
<evidence type="ECO:0000256" key="2">
    <source>
        <dbReference type="SAM" id="Phobius"/>
    </source>
</evidence>
<proteinExistence type="predicted"/>
<reference evidence="3 4" key="1">
    <citation type="journal article" date="2019" name="Int. J. Syst. Evol. Microbiol.">
        <title>The Global Catalogue of Microorganisms (GCM) 10K type strain sequencing project: providing services to taxonomists for standard genome sequencing and annotation.</title>
        <authorList>
            <consortium name="The Broad Institute Genomics Platform"/>
            <consortium name="The Broad Institute Genome Sequencing Center for Infectious Disease"/>
            <person name="Wu L."/>
            <person name="Ma J."/>
        </authorList>
    </citation>
    <scope>NUCLEOTIDE SEQUENCE [LARGE SCALE GENOMIC DNA]</scope>
    <source>
        <strain evidence="3 4">JCM 11896</strain>
    </source>
</reference>
<evidence type="ECO:0000256" key="1">
    <source>
        <dbReference type="SAM" id="MobiDB-lite"/>
    </source>
</evidence>
<dbReference type="Proteomes" id="UP001501414">
    <property type="component" value="Unassembled WGS sequence"/>
</dbReference>
<gene>
    <name evidence="3" type="ORF">GCM10009613_61040</name>
</gene>
<keyword evidence="4" id="KW-1185">Reference proteome</keyword>
<evidence type="ECO:0000313" key="3">
    <source>
        <dbReference type="EMBL" id="GAA1401920.1"/>
    </source>
</evidence>
<feature type="transmembrane region" description="Helical" evidence="2">
    <location>
        <begin position="12"/>
        <end position="34"/>
    </location>
</feature>
<comment type="caution">
    <text evidence="3">The sequence shown here is derived from an EMBL/GenBank/DDBJ whole genome shotgun (WGS) entry which is preliminary data.</text>
</comment>
<sequence>MEQVSLSKGITIAVIAAALSGLVLVAVAIVVSTVTTLSGGDDNTTAQANYVDVGTMCSAISTYPDKYVTIVTSSIPPAAGSGDAGTAASYRRAADMIDDRCPSHSTMAEKLRDRARYLDPGHPDN</sequence>
<dbReference type="EMBL" id="BAAAJK010000053">
    <property type="protein sequence ID" value="GAA1401920.1"/>
    <property type="molecule type" value="Genomic_DNA"/>
</dbReference>
<keyword evidence="2" id="KW-0812">Transmembrane</keyword>
<organism evidence="3 4">
    <name type="scientific">Pseudonocardia kongjuensis</name>
    <dbReference type="NCBI Taxonomy" id="102227"/>
    <lineage>
        <taxon>Bacteria</taxon>
        <taxon>Bacillati</taxon>
        <taxon>Actinomycetota</taxon>
        <taxon>Actinomycetes</taxon>
        <taxon>Pseudonocardiales</taxon>
        <taxon>Pseudonocardiaceae</taxon>
        <taxon>Pseudonocardia</taxon>
    </lineage>
</organism>
<dbReference type="RefSeq" id="WP_344029355.1">
    <property type="nucleotide sequence ID" value="NZ_BAAAJK010000053.1"/>
</dbReference>
<keyword evidence="2" id="KW-1133">Transmembrane helix</keyword>
<name>A0ABN1YBX8_9PSEU</name>
<evidence type="ECO:0008006" key="5">
    <source>
        <dbReference type="Google" id="ProtNLM"/>
    </source>
</evidence>